<organism evidence="1 2">
    <name type="scientific">Trifolium medium</name>
    <dbReference type="NCBI Taxonomy" id="97028"/>
    <lineage>
        <taxon>Eukaryota</taxon>
        <taxon>Viridiplantae</taxon>
        <taxon>Streptophyta</taxon>
        <taxon>Embryophyta</taxon>
        <taxon>Tracheophyta</taxon>
        <taxon>Spermatophyta</taxon>
        <taxon>Magnoliopsida</taxon>
        <taxon>eudicotyledons</taxon>
        <taxon>Gunneridae</taxon>
        <taxon>Pentapetalae</taxon>
        <taxon>rosids</taxon>
        <taxon>fabids</taxon>
        <taxon>Fabales</taxon>
        <taxon>Fabaceae</taxon>
        <taxon>Papilionoideae</taxon>
        <taxon>50 kb inversion clade</taxon>
        <taxon>NPAAA clade</taxon>
        <taxon>Hologalegina</taxon>
        <taxon>IRL clade</taxon>
        <taxon>Trifolieae</taxon>
        <taxon>Trifolium</taxon>
    </lineage>
</organism>
<dbReference type="AlphaFoldDB" id="A0A392TU71"/>
<keyword evidence="2" id="KW-1185">Reference proteome</keyword>
<proteinExistence type="predicted"/>
<evidence type="ECO:0000313" key="2">
    <source>
        <dbReference type="Proteomes" id="UP000265520"/>
    </source>
</evidence>
<accession>A0A392TU71</accession>
<feature type="non-terminal residue" evidence="1">
    <location>
        <position position="24"/>
    </location>
</feature>
<comment type="caution">
    <text evidence="1">The sequence shown here is derived from an EMBL/GenBank/DDBJ whole genome shotgun (WGS) entry which is preliminary data.</text>
</comment>
<dbReference type="EMBL" id="LXQA010641194">
    <property type="protein sequence ID" value="MCI63656.1"/>
    <property type="molecule type" value="Genomic_DNA"/>
</dbReference>
<reference evidence="1 2" key="1">
    <citation type="journal article" date="2018" name="Front. Plant Sci.">
        <title>Red Clover (Trifolium pratense) and Zigzag Clover (T. medium) - A Picture of Genomic Similarities and Differences.</title>
        <authorList>
            <person name="Dluhosova J."/>
            <person name="Istvanek J."/>
            <person name="Nedelnik J."/>
            <person name="Repkova J."/>
        </authorList>
    </citation>
    <scope>NUCLEOTIDE SEQUENCE [LARGE SCALE GENOMIC DNA]</scope>
    <source>
        <strain evidence="2">cv. 10/8</strain>
        <tissue evidence="1">Leaf</tissue>
    </source>
</reference>
<sequence>MIPGGVVIEVKSVTRRERYGELKE</sequence>
<evidence type="ECO:0000313" key="1">
    <source>
        <dbReference type="EMBL" id="MCI63656.1"/>
    </source>
</evidence>
<dbReference type="Proteomes" id="UP000265520">
    <property type="component" value="Unassembled WGS sequence"/>
</dbReference>
<name>A0A392TU71_9FABA</name>
<protein>
    <submittedName>
        <fullName evidence="1">Uncharacterized protein</fullName>
    </submittedName>
</protein>